<dbReference type="InParanoid" id="A9UZR3"/>
<evidence type="ECO:0000256" key="3">
    <source>
        <dbReference type="ARBA" id="ARBA00023163"/>
    </source>
</evidence>
<dbReference type="Pfam" id="PF03439">
    <property type="entry name" value="Spt5-NGN"/>
    <property type="match status" value="1"/>
</dbReference>
<dbReference type="CDD" id="cd06081">
    <property type="entry name" value="KOW_Spt5_1"/>
    <property type="match status" value="1"/>
</dbReference>
<dbReference type="InterPro" id="IPR041978">
    <property type="entry name" value="KOW_Spt5_5"/>
</dbReference>
<dbReference type="SMART" id="SM00739">
    <property type="entry name" value="KOW"/>
    <property type="match status" value="4"/>
</dbReference>
<dbReference type="InterPro" id="IPR057936">
    <property type="entry name" value="KOWx_Spt5"/>
</dbReference>
<evidence type="ECO:0000256" key="2">
    <source>
        <dbReference type="ARBA" id="ARBA00006956"/>
    </source>
</evidence>
<dbReference type="Pfam" id="PF23037">
    <property type="entry name" value="KOWx_SPT5"/>
    <property type="match status" value="1"/>
</dbReference>
<dbReference type="InterPro" id="IPR039385">
    <property type="entry name" value="NGN_Euk"/>
</dbReference>
<dbReference type="InterPro" id="IPR005100">
    <property type="entry name" value="NGN-domain"/>
</dbReference>
<dbReference type="GO" id="GO:0006357">
    <property type="term" value="P:regulation of transcription by RNA polymerase II"/>
    <property type="evidence" value="ECO:0007669"/>
    <property type="project" value="InterPro"/>
</dbReference>
<feature type="domain" description="KOW" evidence="6">
    <location>
        <begin position="440"/>
        <end position="467"/>
    </location>
</feature>
<dbReference type="Pfam" id="PF23042">
    <property type="entry name" value="KOW1_SPT5"/>
    <property type="match status" value="1"/>
</dbReference>
<feature type="compositionally biased region" description="Acidic residues" evidence="5">
    <location>
        <begin position="31"/>
        <end position="43"/>
    </location>
</feature>
<dbReference type="Pfam" id="PF23284">
    <property type="entry name" value="KOW2_Spt5"/>
    <property type="match status" value="1"/>
</dbReference>
<dbReference type="SUPFAM" id="SSF50104">
    <property type="entry name" value="Translation proteins SH3-like domain"/>
    <property type="match status" value="1"/>
</dbReference>
<dbReference type="InterPro" id="IPR008991">
    <property type="entry name" value="Translation_prot_SH3-like_sf"/>
</dbReference>
<evidence type="ECO:0000256" key="1">
    <source>
        <dbReference type="ARBA" id="ARBA00004123"/>
    </source>
</evidence>
<feature type="region of interest" description="Disordered" evidence="5">
    <location>
        <begin position="1"/>
        <end position="217"/>
    </location>
</feature>
<dbReference type="eggNOG" id="KOG1999">
    <property type="taxonomic scope" value="Eukaryota"/>
</dbReference>
<dbReference type="GO" id="GO:0003729">
    <property type="term" value="F:mRNA binding"/>
    <property type="evidence" value="ECO:0000318"/>
    <property type="project" value="GO_Central"/>
</dbReference>
<reference evidence="7 8" key="1">
    <citation type="journal article" date="2008" name="Nature">
        <title>The genome of the choanoflagellate Monosiga brevicollis and the origin of metazoans.</title>
        <authorList>
            <consortium name="JGI Sequencing"/>
            <person name="King N."/>
            <person name="Westbrook M.J."/>
            <person name="Young S.L."/>
            <person name="Kuo A."/>
            <person name="Abedin M."/>
            <person name="Chapman J."/>
            <person name="Fairclough S."/>
            <person name="Hellsten U."/>
            <person name="Isogai Y."/>
            <person name="Letunic I."/>
            <person name="Marr M."/>
            <person name="Pincus D."/>
            <person name="Putnam N."/>
            <person name="Rokas A."/>
            <person name="Wright K.J."/>
            <person name="Zuzow R."/>
            <person name="Dirks W."/>
            <person name="Good M."/>
            <person name="Goodstein D."/>
            <person name="Lemons D."/>
            <person name="Li W."/>
            <person name="Lyons J.B."/>
            <person name="Morris A."/>
            <person name="Nichols S."/>
            <person name="Richter D.J."/>
            <person name="Salamov A."/>
            <person name="Bork P."/>
            <person name="Lim W.A."/>
            <person name="Manning G."/>
            <person name="Miller W.T."/>
            <person name="McGinnis W."/>
            <person name="Shapiro H."/>
            <person name="Tjian R."/>
            <person name="Grigoriev I.V."/>
            <person name="Rokhsar D."/>
        </authorList>
    </citation>
    <scope>NUCLEOTIDE SEQUENCE [LARGE SCALE GENOMIC DNA]</scope>
    <source>
        <strain evidence="8">MX1 / ATCC 50154</strain>
    </source>
</reference>
<dbReference type="GO" id="GO:0032044">
    <property type="term" value="C:DSIF complex"/>
    <property type="evidence" value="ECO:0000318"/>
    <property type="project" value="GO_Central"/>
</dbReference>
<dbReference type="PANTHER" id="PTHR11125">
    <property type="entry name" value="SUPPRESSOR OF TY 5"/>
    <property type="match status" value="1"/>
</dbReference>
<dbReference type="GeneID" id="5891258"/>
<dbReference type="InterPro" id="IPR005824">
    <property type="entry name" value="KOW"/>
</dbReference>
<feature type="compositionally biased region" description="Acidic residues" evidence="5">
    <location>
        <begin position="107"/>
        <end position="124"/>
    </location>
</feature>
<dbReference type="InterPro" id="IPR036735">
    <property type="entry name" value="NGN_dom_sf"/>
</dbReference>
<feature type="compositionally biased region" description="Acidic residues" evidence="5">
    <location>
        <begin position="173"/>
        <end position="190"/>
    </location>
</feature>
<feature type="compositionally biased region" description="Polar residues" evidence="5">
    <location>
        <begin position="753"/>
        <end position="765"/>
    </location>
</feature>
<dbReference type="Pfam" id="PF00467">
    <property type="entry name" value="KOW"/>
    <property type="match status" value="1"/>
</dbReference>
<feature type="compositionally biased region" description="Basic residues" evidence="5">
    <location>
        <begin position="91"/>
        <end position="101"/>
    </location>
</feature>
<name>A9UZR3_MONBE</name>
<dbReference type="Pfam" id="PF23290">
    <property type="entry name" value="KOW5_SPT5"/>
    <property type="match status" value="1"/>
</dbReference>
<dbReference type="InterPro" id="IPR017071">
    <property type="entry name" value="TF_Spt5_eukaryote"/>
</dbReference>
<dbReference type="KEGG" id="mbr:MONBRDRAFT_37124"/>
<feature type="compositionally biased region" description="Acidic residues" evidence="5">
    <location>
        <begin position="56"/>
        <end position="86"/>
    </location>
</feature>
<sequence length="923" mass="103853">MMDNSDSEDEDFNPNAPEDSDGSEGVIQNDIDNEDDDDESDDEAPARTKAAPTQNLDDEDDDEDDEDEDDEDDEEDDDDDEEDEEDDRGRGGRPPKKRMKRNIFLDDAADDDRYEEEVEDDEEREFQTDSHWDRERRAAEARIQRRQEQEAKLRAQAEEAERAARAQDIDIDRESDEDEEDDDDDDDDLDEQSRLRQLENRYAEDTEVQDISDNRQLPTMKDPKLYMVKCQLGKEHEVAIQLMRKKLSYIYIEAYRPAAVKEAITGIMALRYGQYDQKLVPMDDMPRVLAIQKQTVTVKPGAWVRLKRGVYRDDLAKVVEVTSNEKRTQVTVHLLPRLDLNADATTRNSTVRAPKRRFDPDEVRAIRGDDAVQRASTVDDYTFEFERNIFIKGYLRHRVPLTSLQIEDVNATLDEIAEFEGTDDSAVAAAIEEDESSKTNFVVGDRVIAYRGNLKNAFGVIETIREDGTVVLRVENQELRDLDRIPVPKEDLRKHFRPADHVKVQRGRYEGQTGLVLEVNDQRVTVLIDLTMKQIESLSRDLEICETIGTGLDAHGQFALFDLVQMTQAATVGVIIAIERDEFKILDQNGQEKTIKSQQVKPIGRKHQPQTFDSQQNVVARDSMARVVDGPNKGRSGKVKYIHRGYVFLQDRGSTEHNGIFVCRGRHLQGHQGIVTDATETTVRVELHARNRIISLKTQHVKEIPAFRSDQGQFDKPGWAGSIHGARTPFNSAQTPLYTGAETPRYTGAETPHGNQTPRMGSQTPRGAHTNGPAQGMTPGLTPSLTPGFTPQAYTPGFTPGMAPTPGVASTPMVDEKPIWLHKGIMVELRGRSGYIASVDGYETTVVLDDGATETVRADELSTRPPAKDDTVFVLPGSPSHPESVALFVTIDHDEGVIRKGADLAIVPLQFLAVVHPSQVDKF</sequence>
<keyword evidence="4" id="KW-0539">Nucleus</keyword>
<dbReference type="AlphaFoldDB" id="A9UZR3"/>
<dbReference type="FunCoup" id="A9UZR3">
    <property type="interactions" value="1709"/>
</dbReference>
<feature type="region of interest" description="Disordered" evidence="5">
    <location>
        <begin position="743"/>
        <end position="776"/>
    </location>
</feature>
<feature type="domain" description="KOW" evidence="6">
    <location>
        <begin position="618"/>
        <end position="645"/>
    </location>
</feature>
<evidence type="ECO:0000259" key="6">
    <source>
        <dbReference type="SMART" id="SM00739"/>
    </source>
</evidence>
<dbReference type="EMBL" id="CH991551">
    <property type="protein sequence ID" value="EDQ89413.1"/>
    <property type="molecule type" value="Genomic_DNA"/>
</dbReference>
<feature type="compositionally biased region" description="Acidic residues" evidence="5">
    <location>
        <begin position="1"/>
        <end position="22"/>
    </location>
</feature>
<dbReference type="GO" id="GO:0032784">
    <property type="term" value="P:regulation of DNA-templated transcription elongation"/>
    <property type="evidence" value="ECO:0007669"/>
    <property type="project" value="InterPro"/>
</dbReference>
<keyword evidence="3" id="KW-0804">Transcription</keyword>
<dbReference type="Pfam" id="PF23291">
    <property type="entry name" value="KOW4_SPT5"/>
    <property type="match status" value="1"/>
</dbReference>
<dbReference type="InterPro" id="IPR041976">
    <property type="entry name" value="KOW_Spt5_3"/>
</dbReference>
<dbReference type="InterPro" id="IPR041975">
    <property type="entry name" value="KOW_Spt5_2"/>
</dbReference>
<dbReference type="InterPro" id="IPR041977">
    <property type="entry name" value="KOW_Spt5_4"/>
</dbReference>
<dbReference type="InterPro" id="IPR039659">
    <property type="entry name" value="SPT5"/>
</dbReference>
<evidence type="ECO:0000256" key="5">
    <source>
        <dbReference type="SAM" id="MobiDB-lite"/>
    </source>
</evidence>
<accession>A9UZR3</accession>
<keyword evidence="8" id="KW-1185">Reference proteome</keyword>
<feature type="compositionally biased region" description="Basic and acidic residues" evidence="5">
    <location>
        <begin position="191"/>
        <end position="204"/>
    </location>
</feature>
<dbReference type="CDD" id="cd09888">
    <property type="entry name" value="NGN_Euk"/>
    <property type="match status" value="1"/>
</dbReference>
<dbReference type="Gene3D" id="3.30.70.940">
    <property type="entry name" value="NusG, N-terminal domain"/>
    <property type="match status" value="2"/>
</dbReference>
<dbReference type="CDD" id="cd06084">
    <property type="entry name" value="KOW_Spt5_4"/>
    <property type="match status" value="1"/>
</dbReference>
<evidence type="ECO:0000256" key="4">
    <source>
        <dbReference type="ARBA" id="ARBA00023242"/>
    </source>
</evidence>
<dbReference type="OMA" id="FLAWDVE"/>
<dbReference type="RefSeq" id="XP_001745989.1">
    <property type="nucleotide sequence ID" value="XM_001745937.1"/>
</dbReference>
<protein>
    <recommendedName>
        <fullName evidence="6">KOW domain-containing protein</fullName>
    </recommendedName>
</protein>
<dbReference type="Gene3D" id="2.30.30.30">
    <property type="match status" value="3"/>
</dbReference>
<comment type="similarity">
    <text evidence="2">Belongs to the SPT5 family.</text>
</comment>
<dbReference type="PIRSF" id="PIRSF036945">
    <property type="entry name" value="Spt5"/>
    <property type="match status" value="1"/>
</dbReference>
<dbReference type="InterPro" id="IPR041973">
    <property type="entry name" value="KOW_Spt5_1"/>
</dbReference>
<dbReference type="CDD" id="cd06083">
    <property type="entry name" value="KOW_Spt5_3"/>
    <property type="match status" value="1"/>
</dbReference>
<evidence type="ECO:0000313" key="7">
    <source>
        <dbReference type="EMBL" id="EDQ89413.1"/>
    </source>
</evidence>
<feature type="compositionally biased region" description="Basic and acidic residues" evidence="5">
    <location>
        <begin position="125"/>
        <end position="172"/>
    </location>
</feature>
<dbReference type="STRING" id="81824.A9UZR3"/>
<proteinExistence type="inferred from homology"/>
<gene>
    <name evidence="7" type="ORF">MONBRDRAFT_37124</name>
</gene>
<dbReference type="Proteomes" id="UP000001357">
    <property type="component" value="Unassembled WGS sequence"/>
</dbReference>
<feature type="domain" description="KOW" evidence="6">
    <location>
        <begin position="495"/>
        <end position="522"/>
    </location>
</feature>
<evidence type="ECO:0000313" key="8">
    <source>
        <dbReference type="Proteomes" id="UP000001357"/>
    </source>
</evidence>
<comment type="subcellular location">
    <subcellularLocation>
        <location evidence="1">Nucleus</location>
    </subcellularLocation>
</comment>
<dbReference type="PANTHER" id="PTHR11125:SF7">
    <property type="entry name" value="TRANSCRIPTION ELONGATION FACTOR SPT5"/>
    <property type="match status" value="1"/>
</dbReference>
<organism evidence="7 8">
    <name type="scientific">Monosiga brevicollis</name>
    <name type="common">Choanoflagellate</name>
    <dbReference type="NCBI Taxonomy" id="81824"/>
    <lineage>
        <taxon>Eukaryota</taxon>
        <taxon>Choanoflagellata</taxon>
        <taxon>Craspedida</taxon>
        <taxon>Salpingoecidae</taxon>
        <taxon>Monosiga</taxon>
    </lineage>
</organism>
<dbReference type="InterPro" id="IPR014722">
    <property type="entry name" value="Rib_uL2_dom2"/>
</dbReference>
<feature type="domain" description="KOW" evidence="6">
    <location>
        <begin position="297"/>
        <end position="324"/>
    </location>
</feature>
<dbReference type="GO" id="GO:0006368">
    <property type="term" value="P:transcription elongation by RNA polymerase II"/>
    <property type="evidence" value="ECO:0000318"/>
    <property type="project" value="GO_Central"/>
</dbReference>